<organism evidence="1 2">
    <name type="scientific">Thalassospira xiamenensis</name>
    <dbReference type="NCBI Taxonomy" id="220697"/>
    <lineage>
        <taxon>Bacteria</taxon>
        <taxon>Pseudomonadati</taxon>
        <taxon>Pseudomonadota</taxon>
        <taxon>Alphaproteobacteria</taxon>
        <taxon>Rhodospirillales</taxon>
        <taxon>Thalassospiraceae</taxon>
        <taxon>Thalassospira</taxon>
    </lineage>
</organism>
<protein>
    <submittedName>
        <fullName evidence="1">Uncharacterized protein</fullName>
    </submittedName>
</protein>
<evidence type="ECO:0000313" key="2">
    <source>
        <dbReference type="Proteomes" id="UP000219068"/>
    </source>
</evidence>
<dbReference type="AlphaFoldDB" id="A0A285TYT7"/>
<dbReference type="EMBL" id="OBMM01000009">
    <property type="protein sequence ID" value="SOC30341.1"/>
    <property type="molecule type" value="Genomic_DNA"/>
</dbReference>
<dbReference type="Proteomes" id="UP000219068">
    <property type="component" value="Unassembled WGS sequence"/>
</dbReference>
<evidence type="ECO:0000313" key="1">
    <source>
        <dbReference type="EMBL" id="SOC30341.1"/>
    </source>
</evidence>
<accession>A0A285TYT7</accession>
<name>A0A285TYT7_9PROT</name>
<gene>
    <name evidence="1" type="ORF">SAMN05428964_10911</name>
</gene>
<reference evidence="1 2" key="1">
    <citation type="submission" date="2017-08" db="EMBL/GenBank/DDBJ databases">
        <authorList>
            <person name="de Groot N.N."/>
        </authorList>
    </citation>
    <scope>NUCLEOTIDE SEQUENCE [LARGE SCALE GENOMIC DNA]</scope>
    <source>
        <strain evidence="1 2">USBA 78</strain>
    </source>
</reference>
<sequence length="124" mass="13863">MKTYNKALLVGLVAITIGVAVIAVQARAVTQNIRDVSVQEVTAWHAEHKARNLKAKEIVMDCLANPKSRGLFQTRDDNLEALTRCLYQLKKVAPVSLSEFTSLIQRVHAARQRVEIPAPLSWFL</sequence>
<dbReference type="RefSeq" id="WP_097053571.1">
    <property type="nucleotide sequence ID" value="NZ_OBMM01000009.1"/>
</dbReference>
<proteinExistence type="predicted"/>